<dbReference type="PANTHER" id="PTHR43725:SF53">
    <property type="entry name" value="UDP-ARABINOSE 4-EPIMERASE 1"/>
    <property type="match status" value="1"/>
</dbReference>
<feature type="domain" description="NAD-dependent epimerase/dehydratase" evidence="11">
    <location>
        <begin position="4"/>
        <end position="252"/>
    </location>
</feature>
<evidence type="ECO:0000256" key="1">
    <source>
        <dbReference type="ARBA" id="ARBA00000083"/>
    </source>
</evidence>
<dbReference type="Gene3D" id="3.40.50.720">
    <property type="entry name" value="NAD(P)-binding Rossmann-like Domain"/>
    <property type="match status" value="1"/>
</dbReference>
<sequence>MYPILVVGGAGYIGAHTCLDLASRGFLPVTYDNLSTGHDDFVRWGPLEIGDIRDGARLDAVFRRHRPIAIVHFAAQSEIGRSVADPLGTFDINVGGTVSLLAAAERAGIDKLVFSSTCAVYGRPQASILSENHVREPINPYGRSKLMIEEIIDDLGRLKGLQAVVLRYFNAAGADPECRIGERHDPETHAIPLAIATALGRREGFTIFGTDYDTPDGTAIRDYVHVLDLAAAHGLAVEHLIAGRKGLAVNLGTGTGTSVRELVETVGRISGRGLSVVEGPRRAGDPSMLVANNQLARDALGWTPRHDLSAMVETAYRWHASQNR</sequence>
<dbReference type="AlphaFoldDB" id="A0A1W1Z8S7"/>
<dbReference type="InterPro" id="IPR005886">
    <property type="entry name" value="UDP_G4E"/>
</dbReference>
<name>A0A1W1Z8S7_9HYPH</name>
<proteinExistence type="inferred from homology"/>
<evidence type="ECO:0000256" key="6">
    <source>
        <dbReference type="ARBA" id="ARBA00018569"/>
    </source>
</evidence>
<keyword evidence="13" id="KW-1185">Reference proteome</keyword>
<evidence type="ECO:0000256" key="9">
    <source>
        <dbReference type="ARBA" id="ARBA00023277"/>
    </source>
</evidence>
<dbReference type="Pfam" id="PF01370">
    <property type="entry name" value="Epimerase"/>
    <property type="match status" value="1"/>
</dbReference>
<evidence type="ECO:0000313" key="13">
    <source>
        <dbReference type="Proteomes" id="UP000192656"/>
    </source>
</evidence>
<evidence type="ECO:0000256" key="4">
    <source>
        <dbReference type="ARBA" id="ARBA00007637"/>
    </source>
</evidence>
<dbReference type="OrthoDB" id="9801785at2"/>
<evidence type="ECO:0000256" key="2">
    <source>
        <dbReference type="ARBA" id="ARBA00001911"/>
    </source>
</evidence>
<comment type="similarity">
    <text evidence="4 10">Belongs to the NAD(P)-dependent epimerase/dehydratase family.</text>
</comment>
<dbReference type="EC" id="5.1.3.2" evidence="5 10"/>
<reference evidence="12 13" key="1">
    <citation type="submission" date="2017-04" db="EMBL/GenBank/DDBJ databases">
        <authorList>
            <person name="Afonso C.L."/>
            <person name="Miller P.J."/>
            <person name="Scott M.A."/>
            <person name="Spackman E."/>
            <person name="Goraichik I."/>
            <person name="Dimitrov K.M."/>
            <person name="Suarez D.L."/>
            <person name="Swayne D.E."/>
        </authorList>
    </citation>
    <scope>NUCLEOTIDE SEQUENCE [LARGE SCALE GENOMIC DNA]</scope>
    <source>
        <strain evidence="12 13">CGMCC 1.10972</strain>
    </source>
</reference>
<keyword evidence="9 10" id="KW-0119">Carbohydrate metabolism</keyword>
<evidence type="ECO:0000256" key="10">
    <source>
        <dbReference type="RuleBase" id="RU366046"/>
    </source>
</evidence>
<organism evidence="12 13">
    <name type="scientific">Fulvimarina manganoxydans</name>
    <dbReference type="NCBI Taxonomy" id="937218"/>
    <lineage>
        <taxon>Bacteria</taxon>
        <taxon>Pseudomonadati</taxon>
        <taxon>Pseudomonadota</taxon>
        <taxon>Alphaproteobacteria</taxon>
        <taxon>Hyphomicrobiales</taxon>
        <taxon>Aurantimonadaceae</taxon>
        <taxon>Fulvimarina</taxon>
    </lineage>
</organism>
<comment type="pathway">
    <text evidence="3 10">Carbohydrate metabolism; galactose metabolism.</text>
</comment>
<comment type="catalytic activity">
    <reaction evidence="1 10">
        <text>UDP-alpha-D-glucose = UDP-alpha-D-galactose</text>
        <dbReference type="Rhea" id="RHEA:22168"/>
        <dbReference type="ChEBI" id="CHEBI:58885"/>
        <dbReference type="ChEBI" id="CHEBI:66914"/>
        <dbReference type="EC" id="5.1.3.2"/>
    </reaction>
</comment>
<comment type="cofactor">
    <cofactor evidence="2 10">
        <name>NAD(+)</name>
        <dbReference type="ChEBI" id="CHEBI:57540"/>
    </cofactor>
</comment>
<dbReference type="UniPathway" id="UPA00214"/>
<evidence type="ECO:0000256" key="7">
    <source>
        <dbReference type="ARBA" id="ARBA00023027"/>
    </source>
</evidence>
<comment type="subunit">
    <text evidence="10">Homodimer.</text>
</comment>
<dbReference type="Gene3D" id="3.90.25.10">
    <property type="entry name" value="UDP-galactose 4-epimerase, domain 1"/>
    <property type="match status" value="1"/>
</dbReference>
<dbReference type="PANTHER" id="PTHR43725">
    <property type="entry name" value="UDP-GLUCOSE 4-EPIMERASE"/>
    <property type="match status" value="1"/>
</dbReference>
<dbReference type="InterPro" id="IPR036291">
    <property type="entry name" value="NAD(P)-bd_dom_sf"/>
</dbReference>
<accession>A0A1W1Z8S7</accession>
<evidence type="ECO:0000259" key="11">
    <source>
        <dbReference type="Pfam" id="PF01370"/>
    </source>
</evidence>
<evidence type="ECO:0000256" key="5">
    <source>
        <dbReference type="ARBA" id="ARBA00013189"/>
    </source>
</evidence>
<gene>
    <name evidence="12" type="ORF">SAMN06297251_102279</name>
</gene>
<dbReference type="Proteomes" id="UP000192656">
    <property type="component" value="Unassembled WGS sequence"/>
</dbReference>
<evidence type="ECO:0000256" key="3">
    <source>
        <dbReference type="ARBA" id="ARBA00004947"/>
    </source>
</evidence>
<dbReference type="RefSeq" id="WP_084408719.1">
    <property type="nucleotide sequence ID" value="NZ_FWXR01000002.1"/>
</dbReference>
<dbReference type="CDD" id="cd05247">
    <property type="entry name" value="UDP_G4E_1_SDR_e"/>
    <property type="match status" value="1"/>
</dbReference>
<dbReference type="GO" id="GO:0033499">
    <property type="term" value="P:galactose catabolic process via UDP-galactose, Leloir pathway"/>
    <property type="evidence" value="ECO:0007669"/>
    <property type="project" value="TreeGrafter"/>
</dbReference>
<dbReference type="SUPFAM" id="SSF51735">
    <property type="entry name" value="NAD(P)-binding Rossmann-fold domains"/>
    <property type="match status" value="1"/>
</dbReference>
<protein>
    <recommendedName>
        <fullName evidence="6 10">UDP-glucose 4-epimerase</fullName>
        <ecNumber evidence="5 10">5.1.3.2</ecNumber>
    </recommendedName>
</protein>
<dbReference type="InterPro" id="IPR001509">
    <property type="entry name" value="Epimerase_deHydtase"/>
</dbReference>
<dbReference type="NCBIfam" id="TIGR01179">
    <property type="entry name" value="galE"/>
    <property type="match status" value="1"/>
</dbReference>
<keyword evidence="7 10" id="KW-0520">NAD</keyword>
<keyword evidence="8 10" id="KW-0413">Isomerase</keyword>
<dbReference type="EMBL" id="FWXR01000002">
    <property type="protein sequence ID" value="SMC44830.1"/>
    <property type="molecule type" value="Genomic_DNA"/>
</dbReference>
<evidence type="ECO:0000313" key="12">
    <source>
        <dbReference type="EMBL" id="SMC44830.1"/>
    </source>
</evidence>
<dbReference type="GO" id="GO:0003978">
    <property type="term" value="F:UDP-glucose 4-epimerase activity"/>
    <property type="evidence" value="ECO:0007669"/>
    <property type="project" value="UniProtKB-UniRule"/>
</dbReference>
<evidence type="ECO:0000256" key="8">
    <source>
        <dbReference type="ARBA" id="ARBA00023235"/>
    </source>
</evidence>
<dbReference type="STRING" id="937218.SAMN06297251_102279"/>